<dbReference type="STRING" id="6186.A0A183JMQ8"/>
<feature type="region of interest" description="Disordered" evidence="1">
    <location>
        <begin position="36"/>
        <end position="62"/>
    </location>
</feature>
<evidence type="ECO:0000256" key="1">
    <source>
        <dbReference type="SAM" id="MobiDB-lite"/>
    </source>
</evidence>
<gene>
    <name evidence="2" type="ORF">SCUD_LOCUS3992</name>
</gene>
<name>A0A183JMQ8_9TREM</name>
<keyword evidence="3" id="KW-1185">Reference proteome</keyword>
<reference evidence="4" key="1">
    <citation type="submission" date="2016-06" db="UniProtKB">
        <authorList>
            <consortium name="WormBaseParasite"/>
        </authorList>
    </citation>
    <scope>IDENTIFICATION</scope>
</reference>
<proteinExistence type="predicted"/>
<evidence type="ECO:0000313" key="3">
    <source>
        <dbReference type="Proteomes" id="UP000279833"/>
    </source>
</evidence>
<dbReference type="AlphaFoldDB" id="A0A183JMQ8"/>
<sequence>MECLSNAHKERIFSMPNSSTNGNIFFPKSTRFDNTNNSTNNNDNGINNNSSNANHNTTDHRKQTETNNIDLHRSFDIWECIDIELIFRLGFCALKFPRPPCCSPLLEVKLFVIEITLLTRLCFLPIHLACPHVISSIRSEAKQLASNLTLHQKDIHVPFNLATYLFHQLVGVVRSYGNYLPPQSANFIPPIHQDTENVAPNINVSLMENFFAYPVLSTGAVLAGSGLPLAMDIYNSTNGTTTTHLSGSEKNDHPINVRIASDGELGLQSILSVLGVKSRVPERLFTYFIEGQRAQEDALAIRARLLDRYYNPYFKSPPLWACLSLGSHELMNFQTSNLDYNSVPEVVVTSKTENKLNVSQNTCVLVASTVSLELNNLSPNNNNSSKTRDVLILSSPSNAITSKLNDNNLMDNNTLLTYASEDQKHSSIIKPDNTVEKMADDDNSVNSSSVHQGKNNGMFLPFVCMYVCICVRR</sequence>
<reference evidence="2 3" key="2">
    <citation type="submission" date="2018-11" db="EMBL/GenBank/DDBJ databases">
        <authorList>
            <consortium name="Pathogen Informatics"/>
        </authorList>
    </citation>
    <scope>NUCLEOTIDE SEQUENCE [LARGE SCALE GENOMIC DNA]</scope>
    <source>
        <strain evidence="2">Dakar</strain>
        <strain evidence="3">Dakar, Senegal</strain>
    </source>
</reference>
<organism evidence="4">
    <name type="scientific">Schistosoma curassoni</name>
    <dbReference type="NCBI Taxonomy" id="6186"/>
    <lineage>
        <taxon>Eukaryota</taxon>
        <taxon>Metazoa</taxon>
        <taxon>Spiralia</taxon>
        <taxon>Lophotrochozoa</taxon>
        <taxon>Platyhelminthes</taxon>
        <taxon>Trematoda</taxon>
        <taxon>Digenea</taxon>
        <taxon>Strigeidida</taxon>
        <taxon>Schistosomatoidea</taxon>
        <taxon>Schistosomatidae</taxon>
        <taxon>Schistosoma</taxon>
    </lineage>
</organism>
<dbReference type="Proteomes" id="UP000279833">
    <property type="component" value="Unassembled WGS sequence"/>
</dbReference>
<dbReference type="WBParaSite" id="SCUD_0000399201-mRNA-1">
    <property type="protein sequence ID" value="SCUD_0000399201-mRNA-1"/>
    <property type="gene ID" value="SCUD_0000399201"/>
</dbReference>
<feature type="compositionally biased region" description="Low complexity" evidence="1">
    <location>
        <begin position="36"/>
        <end position="56"/>
    </location>
</feature>
<dbReference type="EMBL" id="UZAK01004882">
    <property type="protein sequence ID" value="VDO85811.1"/>
    <property type="molecule type" value="Genomic_DNA"/>
</dbReference>
<evidence type="ECO:0000313" key="2">
    <source>
        <dbReference type="EMBL" id="VDO85811.1"/>
    </source>
</evidence>
<evidence type="ECO:0000313" key="4">
    <source>
        <dbReference type="WBParaSite" id="SCUD_0000399201-mRNA-1"/>
    </source>
</evidence>
<accession>A0A183JMQ8</accession>
<protein>
    <submittedName>
        <fullName evidence="4">C2H2-type domain-containing protein</fullName>
    </submittedName>
</protein>